<keyword evidence="1" id="KW-0472">Membrane</keyword>
<dbReference type="InterPro" id="IPR050553">
    <property type="entry name" value="Thioredoxin_ResA/DsbE_sf"/>
</dbReference>
<dbReference type="GeneID" id="5773892"/>
<dbReference type="InterPro" id="IPR036249">
    <property type="entry name" value="Thioredoxin-like_sf"/>
</dbReference>
<dbReference type="SUPFAM" id="SSF52833">
    <property type="entry name" value="Thioredoxin-like"/>
    <property type="match status" value="1"/>
</dbReference>
<dbReference type="EnsemblBacteria" id="ABX12713">
    <property type="protein sequence ID" value="ABX12713"/>
    <property type="gene ID" value="Nmar_0817"/>
</dbReference>
<dbReference type="PANTHER" id="PTHR42852:SF13">
    <property type="entry name" value="PROTEIN DIPZ"/>
    <property type="match status" value="1"/>
</dbReference>
<dbReference type="InterPro" id="IPR013766">
    <property type="entry name" value="Thioredoxin_domain"/>
</dbReference>
<dbReference type="InterPro" id="IPR041017">
    <property type="entry name" value="Thioredoxin_10"/>
</dbReference>
<dbReference type="STRING" id="436308.Nmar_0817"/>
<dbReference type="GO" id="GO:0016491">
    <property type="term" value="F:oxidoreductase activity"/>
    <property type="evidence" value="ECO:0000318"/>
    <property type="project" value="GO_Central"/>
</dbReference>
<dbReference type="PROSITE" id="PS51352">
    <property type="entry name" value="THIOREDOXIN_2"/>
    <property type="match status" value="1"/>
</dbReference>
<proteinExistence type="predicted"/>
<organism evidence="3 4">
    <name type="scientific">Nitrosopumilus maritimus (strain SCM1)</name>
    <dbReference type="NCBI Taxonomy" id="436308"/>
    <lineage>
        <taxon>Archaea</taxon>
        <taxon>Nitrososphaerota</taxon>
        <taxon>Nitrososphaeria</taxon>
        <taxon>Nitrosopumilales</taxon>
        <taxon>Nitrosopumilaceae</taxon>
        <taxon>Nitrosopumilus</taxon>
    </lineage>
</organism>
<dbReference type="RefSeq" id="WP_012215200.1">
    <property type="nucleotide sequence ID" value="NC_010085.1"/>
</dbReference>
<evidence type="ECO:0000313" key="4">
    <source>
        <dbReference type="Proteomes" id="UP000000792"/>
    </source>
</evidence>
<dbReference type="Proteomes" id="UP000000792">
    <property type="component" value="Chromosome"/>
</dbReference>
<dbReference type="EMBL" id="CP000866">
    <property type="protein sequence ID" value="ABX12713.1"/>
    <property type="molecule type" value="Genomic_DNA"/>
</dbReference>
<sequence>MKSEIKTALILGIVIAVGIGITSIVFSTIENNIQTANNFDSANSASKIDKSGFKKAPDLVGIAHYLNTTPEELAQEIEGKVVLYDIWTYSCINCIRTLPYITAWDDKYSDQGLLIVGVHSPEFEFEKVPENVQMSIEKHGINYPVVMDNDMETWKAFENRYWPRKYIADHEGYIRYDHIGEGGYQETEKIIQQLIKERSDSLGIQMASALSLVDIEEFEHTLFRTPELYFGYYFAQNRNQLGSEEGFQPEKTVVYEESDKIELHKFYPIGTWKNHEDSMELISEEGEIKLLYNAKEVNIVTANNAELEIYLDGEALPVQYSGNDIISGNTLSVSEPGLYNIITNEESASHVLELKVKGKGFQIFTFTFG</sequence>
<dbReference type="PANTHER" id="PTHR42852">
    <property type="entry name" value="THIOL:DISULFIDE INTERCHANGE PROTEIN DSBE"/>
    <property type="match status" value="1"/>
</dbReference>
<evidence type="ECO:0000259" key="2">
    <source>
        <dbReference type="PROSITE" id="PS51352"/>
    </source>
</evidence>
<dbReference type="Gene3D" id="3.40.30.10">
    <property type="entry name" value="Glutaredoxin"/>
    <property type="match status" value="1"/>
</dbReference>
<keyword evidence="1" id="KW-0812">Transmembrane</keyword>
<dbReference type="KEGG" id="nmr:Nmar_0817"/>
<evidence type="ECO:0000256" key="1">
    <source>
        <dbReference type="SAM" id="Phobius"/>
    </source>
</evidence>
<dbReference type="InterPro" id="IPR013740">
    <property type="entry name" value="Redoxin"/>
</dbReference>
<dbReference type="Pfam" id="PF08534">
    <property type="entry name" value="Redoxin"/>
    <property type="match status" value="1"/>
</dbReference>
<feature type="transmembrane region" description="Helical" evidence="1">
    <location>
        <begin position="7"/>
        <end position="29"/>
    </location>
</feature>
<gene>
    <name evidence="3" type="ordered locus">Nmar_0817</name>
</gene>
<evidence type="ECO:0000313" key="3">
    <source>
        <dbReference type="EMBL" id="ABX12713.1"/>
    </source>
</evidence>
<dbReference type="AlphaFoldDB" id="A9A5K2"/>
<dbReference type="InParanoid" id="A9A5K2"/>
<dbReference type="OrthoDB" id="9006at2157"/>
<name>A9A5K2_NITMS</name>
<protein>
    <submittedName>
        <fullName evidence="3">Redoxin domain protein</fullName>
    </submittedName>
</protein>
<dbReference type="HOGENOM" id="CLU_044955_0_0_2"/>
<keyword evidence="1" id="KW-1133">Transmembrane helix</keyword>
<accession>A9A5K2</accession>
<keyword evidence="4" id="KW-1185">Reference proteome</keyword>
<reference evidence="3 4" key="1">
    <citation type="journal article" date="2010" name="Proc. Natl. Acad. Sci. U.S.A.">
        <title>Nitrosopumilus maritimus genome reveals unique mechanisms for nitrification and autotrophy in globally distributed marine crenarchaea.</title>
        <authorList>
            <person name="Walker C.B."/>
            <person name="de la Torre J.R."/>
            <person name="Klotz M.G."/>
            <person name="Urakawa H."/>
            <person name="Pinel N."/>
            <person name="Arp D.J."/>
            <person name="Brochier-Armanet C."/>
            <person name="Chain P.S."/>
            <person name="Chan P.P."/>
            <person name="Gollabgir A."/>
            <person name="Hemp J."/>
            <person name="Hugler M."/>
            <person name="Karr E.A."/>
            <person name="Konneke M."/>
            <person name="Shin M."/>
            <person name="Lawton T.J."/>
            <person name="Lowe T."/>
            <person name="Martens-Habbena W."/>
            <person name="Sayavedra-Soto L.A."/>
            <person name="Lang D."/>
            <person name="Sievert S.M."/>
            <person name="Rosenzweig A.C."/>
            <person name="Manning G."/>
            <person name="Stahl D.A."/>
        </authorList>
    </citation>
    <scope>NUCLEOTIDE SEQUENCE [LARGE SCALE GENOMIC DNA]</scope>
    <source>
        <strain evidence="3 4">SCM1</strain>
    </source>
</reference>
<dbReference type="Gene3D" id="2.60.120.260">
    <property type="entry name" value="Galactose-binding domain-like"/>
    <property type="match status" value="1"/>
</dbReference>
<feature type="domain" description="Thioredoxin" evidence="2">
    <location>
        <begin position="30"/>
        <end position="196"/>
    </location>
</feature>
<dbReference type="eggNOG" id="arCOG03562">
    <property type="taxonomic scope" value="Archaea"/>
</dbReference>
<dbReference type="Pfam" id="PF17991">
    <property type="entry name" value="Thioredoxin_10"/>
    <property type="match status" value="1"/>
</dbReference>